<keyword evidence="3" id="KW-0732">Signal</keyword>
<protein>
    <submittedName>
        <fullName evidence="5">RND family efflux transporter, MFP subunit</fullName>
    </submittedName>
</protein>
<organism evidence="5 6">
    <name type="scientific">Salegentibacter flavus</name>
    <dbReference type="NCBI Taxonomy" id="287099"/>
    <lineage>
        <taxon>Bacteria</taxon>
        <taxon>Pseudomonadati</taxon>
        <taxon>Bacteroidota</taxon>
        <taxon>Flavobacteriia</taxon>
        <taxon>Flavobacteriales</taxon>
        <taxon>Flavobacteriaceae</taxon>
        <taxon>Salegentibacter</taxon>
    </lineage>
</organism>
<evidence type="ECO:0000256" key="1">
    <source>
        <dbReference type="ARBA" id="ARBA00009477"/>
    </source>
</evidence>
<keyword evidence="6" id="KW-1185">Reference proteome</keyword>
<dbReference type="Gene3D" id="2.40.420.20">
    <property type="match status" value="1"/>
</dbReference>
<name>A0A1I5D6T6_9FLAO</name>
<evidence type="ECO:0000256" key="2">
    <source>
        <dbReference type="SAM" id="Coils"/>
    </source>
</evidence>
<dbReference type="InterPro" id="IPR058625">
    <property type="entry name" value="MdtA-like_BSH"/>
</dbReference>
<dbReference type="RefSeq" id="WP_093411457.1">
    <property type="nucleotide sequence ID" value="NZ_FOVL01000030.1"/>
</dbReference>
<dbReference type="PROSITE" id="PS51257">
    <property type="entry name" value="PROKAR_LIPOPROTEIN"/>
    <property type="match status" value="1"/>
</dbReference>
<dbReference type="GO" id="GO:1990281">
    <property type="term" value="C:efflux pump complex"/>
    <property type="evidence" value="ECO:0007669"/>
    <property type="project" value="TreeGrafter"/>
</dbReference>
<dbReference type="PANTHER" id="PTHR30469">
    <property type="entry name" value="MULTIDRUG RESISTANCE PROTEIN MDTA"/>
    <property type="match status" value="1"/>
</dbReference>
<dbReference type="STRING" id="287099.SAMN05660413_03202"/>
<feature type="chain" id="PRO_5011676500" evidence="3">
    <location>
        <begin position="22"/>
        <end position="394"/>
    </location>
</feature>
<accession>A0A1I5D6T6</accession>
<dbReference type="EMBL" id="FOVL01000030">
    <property type="protein sequence ID" value="SFN94913.1"/>
    <property type="molecule type" value="Genomic_DNA"/>
</dbReference>
<dbReference type="OrthoDB" id="9798190at2"/>
<sequence length="394" mass="43023">MNTIKLYVIGCLIAPLFLASACKKDAKDPETIRTVFYQRADAHATTQETILPGIVAFNQEAKLSFKSGGVISDILVKEGQKVDKESLLAVIDNRDYQVQVRQAIAGKEGSIANQKAAEAQVEKAKSTLASSKSNYLRTEKLYLNNHVSLAEYENAKSQYESAKAALNTAKAQNKAALSQIQASNAQVSASQNQLDYTRLYAPSNGTVSQVLMEENEMVGAGIPVMVLSSQDDLVVKSVVPELWIDRIKHGKEVTIELSSLNKTTAGEIIEITPKTPTNTGYPIKVSFKDHTTGIKPGMSAKVKIPLEQASDPDHLIIIDTDAVSKDVDGHFVYVLDEEENDLFIARRRSVEVGTITKNGYIITEGLKNDELVITAGTRFLYDGMTVKIQEAANN</sequence>
<feature type="domain" description="Multidrug resistance protein MdtA-like barrel-sandwich hybrid" evidence="4">
    <location>
        <begin position="68"/>
        <end position="115"/>
    </location>
</feature>
<gene>
    <name evidence="5" type="ORF">SAMN05660413_03202</name>
</gene>
<proteinExistence type="inferred from homology"/>
<feature type="signal peptide" evidence="3">
    <location>
        <begin position="1"/>
        <end position="21"/>
    </location>
</feature>
<keyword evidence="2" id="KW-0175">Coiled coil</keyword>
<dbReference type="SUPFAM" id="SSF111369">
    <property type="entry name" value="HlyD-like secretion proteins"/>
    <property type="match status" value="2"/>
</dbReference>
<feature type="coiled-coil region" evidence="2">
    <location>
        <begin position="114"/>
        <end position="186"/>
    </location>
</feature>
<evidence type="ECO:0000313" key="5">
    <source>
        <dbReference type="EMBL" id="SFN94913.1"/>
    </source>
</evidence>
<dbReference type="NCBIfam" id="TIGR01730">
    <property type="entry name" value="RND_mfp"/>
    <property type="match status" value="1"/>
</dbReference>
<evidence type="ECO:0000259" key="4">
    <source>
        <dbReference type="Pfam" id="PF25917"/>
    </source>
</evidence>
<dbReference type="InterPro" id="IPR006143">
    <property type="entry name" value="RND_pump_MFP"/>
</dbReference>
<dbReference type="Proteomes" id="UP000199153">
    <property type="component" value="Unassembled WGS sequence"/>
</dbReference>
<dbReference type="Gene3D" id="1.10.287.470">
    <property type="entry name" value="Helix hairpin bin"/>
    <property type="match status" value="1"/>
</dbReference>
<evidence type="ECO:0000313" key="6">
    <source>
        <dbReference type="Proteomes" id="UP000199153"/>
    </source>
</evidence>
<dbReference type="AlphaFoldDB" id="A0A1I5D6T6"/>
<dbReference type="Gene3D" id="2.40.50.100">
    <property type="match status" value="1"/>
</dbReference>
<dbReference type="Pfam" id="PF25917">
    <property type="entry name" value="BSH_RND"/>
    <property type="match status" value="1"/>
</dbReference>
<reference evidence="5 6" key="1">
    <citation type="submission" date="2016-10" db="EMBL/GenBank/DDBJ databases">
        <authorList>
            <person name="de Groot N.N."/>
        </authorList>
    </citation>
    <scope>NUCLEOTIDE SEQUENCE [LARGE SCALE GENOMIC DNA]</scope>
    <source>
        <strain evidence="5 6">DSM 17794</strain>
    </source>
</reference>
<evidence type="ECO:0000256" key="3">
    <source>
        <dbReference type="SAM" id="SignalP"/>
    </source>
</evidence>
<comment type="similarity">
    <text evidence="1">Belongs to the membrane fusion protein (MFP) (TC 8.A.1) family.</text>
</comment>
<dbReference type="GO" id="GO:0015562">
    <property type="term" value="F:efflux transmembrane transporter activity"/>
    <property type="evidence" value="ECO:0007669"/>
    <property type="project" value="TreeGrafter"/>
</dbReference>
<dbReference type="Gene3D" id="2.40.30.170">
    <property type="match status" value="1"/>
</dbReference>